<name>A0A846QML7_9BACT</name>
<keyword evidence="10" id="KW-0378">Hydrolase</keyword>
<dbReference type="EC" id="3.4.23.43" evidence="10"/>
<dbReference type="RefSeq" id="WP_167941349.1">
    <property type="nucleotide sequence ID" value="NZ_JAATJA010000002.1"/>
</dbReference>
<keyword evidence="10" id="KW-0489">Methyltransferase</keyword>
<protein>
    <submittedName>
        <fullName evidence="10">Leader peptidase (Prepilin peptidase)/N-methyltransferase</fullName>
        <ecNumber evidence="10">2.1.1.-</ecNumber>
        <ecNumber evidence="10">3.4.23.43</ecNumber>
    </submittedName>
</protein>
<organism evidence="10 11">
    <name type="scientific">Desulfobaculum xiamenense</name>
    <dbReference type="NCBI Taxonomy" id="995050"/>
    <lineage>
        <taxon>Bacteria</taxon>
        <taxon>Pseudomonadati</taxon>
        <taxon>Thermodesulfobacteriota</taxon>
        <taxon>Desulfovibrionia</taxon>
        <taxon>Desulfovibrionales</taxon>
        <taxon>Desulfovibrionaceae</taxon>
        <taxon>Desulfobaculum</taxon>
    </lineage>
</organism>
<evidence type="ECO:0000256" key="4">
    <source>
        <dbReference type="ARBA" id="ARBA00022692"/>
    </source>
</evidence>
<feature type="transmembrane region" description="Helical" evidence="7">
    <location>
        <begin position="20"/>
        <end position="40"/>
    </location>
</feature>
<dbReference type="Proteomes" id="UP000580856">
    <property type="component" value="Unassembled WGS sequence"/>
</dbReference>
<dbReference type="Pfam" id="PF01478">
    <property type="entry name" value="Peptidase_A24"/>
    <property type="match status" value="1"/>
</dbReference>
<dbReference type="PANTHER" id="PTHR30487">
    <property type="entry name" value="TYPE 4 PREPILIN-LIKE PROTEINS LEADER PEPTIDE-PROCESSING ENZYME"/>
    <property type="match status" value="1"/>
</dbReference>
<comment type="subcellular location">
    <subcellularLocation>
        <location evidence="1">Cell membrane</location>
        <topology evidence="1">Multi-pass membrane protein</topology>
    </subcellularLocation>
</comment>
<keyword evidence="5 7" id="KW-1133">Transmembrane helix</keyword>
<dbReference type="InterPro" id="IPR000045">
    <property type="entry name" value="Prepilin_IV_endopep_pep"/>
</dbReference>
<dbReference type="GO" id="GO:0008168">
    <property type="term" value="F:methyltransferase activity"/>
    <property type="evidence" value="ECO:0007669"/>
    <property type="project" value="UniProtKB-KW"/>
</dbReference>
<feature type="transmembrane region" description="Helical" evidence="7">
    <location>
        <begin position="246"/>
        <end position="265"/>
    </location>
</feature>
<feature type="transmembrane region" description="Helical" evidence="7">
    <location>
        <begin position="97"/>
        <end position="115"/>
    </location>
</feature>
<keyword evidence="4 7" id="KW-0812">Transmembrane</keyword>
<evidence type="ECO:0000259" key="8">
    <source>
        <dbReference type="Pfam" id="PF01478"/>
    </source>
</evidence>
<evidence type="ECO:0000256" key="3">
    <source>
        <dbReference type="ARBA" id="ARBA00022475"/>
    </source>
</evidence>
<keyword evidence="11" id="KW-1185">Reference proteome</keyword>
<feature type="transmembrane region" description="Helical" evidence="7">
    <location>
        <begin position="204"/>
        <end position="234"/>
    </location>
</feature>
<proteinExistence type="inferred from homology"/>
<keyword evidence="6 7" id="KW-0472">Membrane</keyword>
<dbReference type="GO" id="GO:0032259">
    <property type="term" value="P:methylation"/>
    <property type="evidence" value="ECO:0007669"/>
    <property type="project" value="UniProtKB-KW"/>
</dbReference>
<evidence type="ECO:0000313" key="11">
    <source>
        <dbReference type="Proteomes" id="UP000580856"/>
    </source>
</evidence>
<evidence type="ECO:0000256" key="5">
    <source>
        <dbReference type="ARBA" id="ARBA00022989"/>
    </source>
</evidence>
<keyword evidence="10" id="KW-0808">Transferase</keyword>
<evidence type="ECO:0000313" key="10">
    <source>
        <dbReference type="EMBL" id="NJB68270.1"/>
    </source>
</evidence>
<dbReference type="GO" id="GO:0005886">
    <property type="term" value="C:plasma membrane"/>
    <property type="evidence" value="ECO:0007669"/>
    <property type="project" value="UniProtKB-SubCell"/>
</dbReference>
<accession>A0A846QML7</accession>
<sequence>MPQFRPPFNLGPNTELRMDLYLHAFQGLALVLGLCLGSFYNVCIHRTLSGETVTNPPRSKCPKCGHFLAWWENVPLVSYLLLRGRCRQCHLPISPRYPMVEALTGVVALALALRFGPGPQWAVHMAFTGLFIVTSFLAFDTRIMPTRSLLIGAAAALVVAPTLLGVPLRDSLFGVAVGAGLFWVLRLGSARLRSGQWLGVGDMALVALAGALLGVGLLPPVIALGAALAGLAALVGRRGAEESAKAPLPFGPFLCIAITAGILWGHRWLALLG</sequence>
<comment type="similarity">
    <text evidence="2">Belongs to the peptidase A24 family.</text>
</comment>
<feature type="domain" description="Prepilin peptidase A24 N-terminal" evidence="9">
    <location>
        <begin position="31"/>
        <end position="115"/>
    </location>
</feature>
<feature type="transmembrane region" description="Helical" evidence="7">
    <location>
        <begin position="121"/>
        <end position="139"/>
    </location>
</feature>
<dbReference type="EMBL" id="JAATJA010000002">
    <property type="protein sequence ID" value="NJB68270.1"/>
    <property type="molecule type" value="Genomic_DNA"/>
</dbReference>
<evidence type="ECO:0000256" key="6">
    <source>
        <dbReference type="ARBA" id="ARBA00023136"/>
    </source>
</evidence>
<dbReference type="GO" id="GO:0004190">
    <property type="term" value="F:aspartic-type endopeptidase activity"/>
    <property type="evidence" value="ECO:0007669"/>
    <property type="project" value="UniProtKB-EC"/>
</dbReference>
<dbReference type="EC" id="2.1.1.-" evidence="10"/>
<dbReference type="AlphaFoldDB" id="A0A846QML7"/>
<dbReference type="GO" id="GO:0006465">
    <property type="term" value="P:signal peptide processing"/>
    <property type="evidence" value="ECO:0007669"/>
    <property type="project" value="TreeGrafter"/>
</dbReference>
<feature type="transmembrane region" description="Helical" evidence="7">
    <location>
        <begin position="148"/>
        <end position="166"/>
    </location>
</feature>
<dbReference type="InterPro" id="IPR050882">
    <property type="entry name" value="Prepilin_peptidase/N-MTase"/>
</dbReference>
<evidence type="ECO:0000256" key="7">
    <source>
        <dbReference type="SAM" id="Phobius"/>
    </source>
</evidence>
<dbReference type="InterPro" id="IPR010627">
    <property type="entry name" value="Prepilin_pept_A24_N"/>
</dbReference>
<keyword evidence="3" id="KW-1003">Cell membrane</keyword>
<evidence type="ECO:0000259" key="9">
    <source>
        <dbReference type="Pfam" id="PF06750"/>
    </source>
</evidence>
<reference evidence="10 11" key="1">
    <citation type="submission" date="2020-03" db="EMBL/GenBank/DDBJ databases">
        <title>Genomic Encyclopedia of Type Strains, Phase IV (KMG-IV): sequencing the most valuable type-strain genomes for metagenomic binning, comparative biology and taxonomic classification.</title>
        <authorList>
            <person name="Goeker M."/>
        </authorList>
    </citation>
    <scope>NUCLEOTIDE SEQUENCE [LARGE SCALE GENOMIC DNA]</scope>
    <source>
        <strain evidence="10 11">DSM 24233</strain>
    </source>
</reference>
<dbReference type="Pfam" id="PF06750">
    <property type="entry name" value="A24_N_bact"/>
    <property type="match status" value="1"/>
</dbReference>
<feature type="domain" description="Prepilin type IV endopeptidase peptidase" evidence="8">
    <location>
        <begin position="126"/>
        <end position="233"/>
    </location>
</feature>
<evidence type="ECO:0000256" key="1">
    <source>
        <dbReference type="ARBA" id="ARBA00004651"/>
    </source>
</evidence>
<evidence type="ECO:0000256" key="2">
    <source>
        <dbReference type="ARBA" id="ARBA00005801"/>
    </source>
</evidence>
<dbReference type="PANTHER" id="PTHR30487:SF0">
    <property type="entry name" value="PREPILIN LEADER PEPTIDASE_N-METHYLTRANSFERASE-RELATED"/>
    <property type="match status" value="1"/>
</dbReference>
<gene>
    <name evidence="10" type="ORF">GGQ74_001943</name>
</gene>
<comment type="caution">
    <text evidence="10">The sequence shown here is derived from an EMBL/GenBank/DDBJ whole genome shotgun (WGS) entry which is preliminary data.</text>
</comment>
<feature type="transmembrane region" description="Helical" evidence="7">
    <location>
        <begin position="172"/>
        <end position="192"/>
    </location>
</feature>